<evidence type="ECO:0000313" key="1">
    <source>
        <dbReference type="EMBL" id="MEQ2197256.1"/>
    </source>
</evidence>
<accession>A0ABV0QPC9</accession>
<gene>
    <name evidence="1" type="ORF">XENOCAPTIV_026439</name>
</gene>
<comment type="caution">
    <text evidence="1">The sequence shown here is derived from an EMBL/GenBank/DDBJ whole genome shotgun (WGS) entry which is preliminary data.</text>
</comment>
<protein>
    <submittedName>
        <fullName evidence="1">Uncharacterized protein</fullName>
    </submittedName>
</protein>
<organism evidence="1 2">
    <name type="scientific">Xenoophorus captivus</name>
    <dbReference type="NCBI Taxonomy" id="1517983"/>
    <lineage>
        <taxon>Eukaryota</taxon>
        <taxon>Metazoa</taxon>
        <taxon>Chordata</taxon>
        <taxon>Craniata</taxon>
        <taxon>Vertebrata</taxon>
        <taxon>Euteleostomi</taxon>
        <taxon>Actinopterygii</taxon>
        <taxon>Neopterygii</taxon>
        <taxon>Teleostei</taxon>
        <taxon>Neoteleostei</taxon>
        <taxon>Acanthomorphata</taxon>
        <taxon>Ovalentaria</taxon>
        <taxon>Atherinomorphae</taxon>
        <taxon>Cyprinodontiformes</taxon>
        <taxon>Goodeidae</taxon>
        <taxon>Xenoophorus</taxon>
    </lineage>
</organism>
<keyword evidence="2" id="KW-1185">Reference proteome</keyword>
<dbReference type="EMBL" id="JAHRIN010017462">
    <property type="protein sequence ID" value="MEQ2197256.1"/>
    <property type="molecule type" value="Genomic_DNA"/>
</dbReference>
<evidence type="ECO:0000313" key="2">
    <source>
        <dbReference type="Proteomes" id="UP001434883"/>
    </source>
</evidence>
<reference evidence="1 2" key="1">
    <citation type="submission" date="2021-06" db="EMBL/GenBank/DDBJ databases">
        <authorList>
            <person name="Palmer J.M."/>
        </authorList>
    </citation>
    <scope>NUCLEOTIDE SEQUENCE [LARGE SCALE GENOMIC DNA]</scope>
    <source>
        <strain evidence="1 2">XC_2019</strain>
        <tissue evidence="1">Muscle</tissue>
    </source>
</reference>
<sequence length="103" mass="11480">MNTISHHLNETWSIVHSASRLRTSTLGRYVSEPPCCDKVLHFPEAPAEDVHEKATYGCRGPADAGVAVNIYGVAVFQEAVEQEYSLGKHPDPTFRERHTDTMN</sequence>
<name>A0ABV0QPC9_9TELE</name>
<proteinExistence type="predicted"/>
<dbReference type="Proteomes" id="UP001434883">
    <property type="component" value="Unassembled WGS sequence"/>
</dbReference>